<dbReference type="Gene3D" id="3.40.50.880">
    <property type="match status" value="1"/>
</dbReference>
<dbReference type="InterPro" id="IPR011697">
    <property type="entry name" value="Peptidase_C26"/>
</dbReference>
<dbReference type="GO" id="GO:0006598">
    <property type="term" value="P:polyamine catabolic process"/>
    <property type="evidence" value="ECO:0007669"/>
    <property type="project" value="TreeGrafter"/>
</dbReference>
<dbReference type="PANTHER" id="PTHR43235:SF1">
    <property type="entry name" value="GLUTAMINE AMIDOTRANSFERASE PB2B2.05-RELATED"/>
    <property type="match status" value="1"/>
</dbReference>
<evidence type="ECO:0000313" key="1">
    <source>
        <dbReference type="EMBL" id="SDJ01464.1"/>
    </source>
</evidence>
<protein>
    <submittedName>
        <fullName evidence="1">Putative glutamine amidotransferase</fullName>
    </submittedName>
</protein>
<dbReference type="SUPFAM" id="SSF52317">
    <property type="entry name" value="Class I glutamine amidotransferase-like"/>
    <property type="match status" value="1"/>
</dbReference>
<keyword evidence="1" id="KW-0315">Glutamine amidotransferase</keyword>
<keyword evidence="2" id="KW-1185">Reference proteome</keyword>
<dbReference type="PANTHER" id="PTHR43235">
    <property type="entry name" value="GLUTAMINE AMIDOTRANSFERASE PB2B2.05-RELATED"/>
    <property type="match status" value="1"/>
</dbReference>
<dbReference type="InterPro" id="IPR044668">
    <property type="entry name" value="PuuD-like"/>
</dbReference>
<dbReference type="PROSITE" id="PS51273">
    <property type="entry name" value="GATASE_TYPE_1"/>
    <property type="match status" value="1"/>
</dbReference>
<dbReference type="OrthoDB" id="9813383at2"/>
<dbReference type="RefSeq" id="WP_090029334.1">
    <property type="nucleotide sequence ID" value="NZ_FNEB01000007.1"/>
</dbReference>
<proteinExistence type="predicted"/>
<gene>
    <name evidence="1" type="ORF">SAMN05421850_107176</name>
</gene>
<dbReference type="InterPro" id="IPR029062">
    <property type="entry name" value="Class_I_gatase-like"/>
</dbReference>
<evidence type="ECO:0000313" key="2">
    <source>
        <dbReference type="Proteomes" id="UP000199340"/>
    </source>
</evidence>
<keyword evidence="1" id="KW-0808">Transferase</keyword>
<reference evidence="1 2" key="1">
    <citation type="submission" date="2016-10" db="EMBL/GenBank/DDBJ databases">
        <authorList>
            <person name="de Groot N.N."/>
        </authorList>
    </citation>
    <scope>NUCLEOTIDE SEQUENCE [LARGE SCALE GENOMIC DNA]</scope>
    <source>
        <strain evidence="1 2">DSM 28010</strain>
    </source>
</reference>
<dbReference type="EMBL" id="FNEB01000007">
    <property type="protein sequence ID" value="SDJ01464.1"/>
    <property type="molecule type" value="Genomic_DNA"/>
</dbReference>
<dbReference type="GO" id="GO:0033969">
    <property type="term" value="F:gamma-glutamyl-gamma-aminobutyrate hydrolase activity"/>
    <property type="evidence" value="ECO:0007669"/>
    <property type="project" value="TreeGrafter"/>
</dbReference>
<dbReference type="CDD" id="cd01745">
    <property type="entry name" value="GATase1_2"/>
    <property type="match status" value="1"/>
</dbReference>
<dbReference type="AlphaFoldDB" id="A0A1G8Q9K2"/>
<dbReference type="GO" id="GO:0016740">
    <property type="term" value="F:transferase activity"/>
    <property type="evidence" value="ECO:0007669"/>
    <property type="project" value="UniProtKB-KW"/>
</dbReference>
<dbReference type="GO" id="GO:0005829">
    <property type="term" value="C:cytosol"/>
    <property type="evidence" value="ECO:0007669"/>
    <property type="project" value="TreeGrafter"/>
</dbReference>
<organism evidence="1 2">
    <name type="scientific">Lutimaribacter saemankumensis</name>
    <dbReference type="NCBI Taxonomy" id="490829"/>
    <lineage>
        <taxon>Bacteria</taxon>
        <taxon>Pseudomonadati</taxon>
        <taxon>Pseudomonadota</taxon>
        <taxon>Alphaproteobacteria</taxon>
        <taxon>Rhodobacterales</taxon>
        <taxon>Roseobacteraceae</taxon>
        <taxon>Lutimaribacter</taxon>
    </lineage>
</organism>
<dbReference type="STRING" id="490829.SAMN05421850_107176"/>
<dbReference type="Proteomes" id="UP000199340">
    <property type="component" value="Unassembled WGS sequence"/>
</dbReference>
<accession>A0A1G8Q9K2</accession>
<name>A0A1G8Q9K2_9RHOB</name>
<sequence>MTRPVIGVTTSNRSGWRVFPLVAFNIWLAGGRAVRWGAGRDAEIAEVDGVIIGGGDDISPDLYGGKLVASARLDPDRDDLEKCLIDKALSHGTPVLGICRGSQMLNVVLGGTLHQDAYGVYRGSRFIRTILPRKTVLIEPNTRLARLSGTQPMRVNALHTQAVDHLGDDLRVAALDEGGMIQAIERVVDPFAIGVQWHPEHLFYARRQRALFRALVVAASARREHAAQIPAVRQDTRKD</sequence>
<dbReference type="Pfam" id="PF07722">
    <property type="entry name" value="Peptidase_C26"/>
    <property type="match status" value="1"/>
</dbReference>